<comment type="caution">
    <text evidence="1">The sequence shown here is derived from an EMBL/GenBank/DDBJ whole genome shotgun (WGS) entry which is preliminary data.</text>
</comment>
<dbReference type="EMBL" id="WNCL01000051">
    <property type="protein sequence ID" value="MTU44175.1"/>
    <property type="molecule type" value="Genomic_DNA"/>
</dbReference>
<sequence>MTKLKVFSLLPALLLASIVHAWEAPEIRELSAAEIQPKHESLQPHKSLVAQLDPTFGIRALALSAIFLSFPRTGTASPVAPGISAGERNPSTARRLPLPNTVAKAQQFLRRPTRIMTPLEVIQMAGEESPDWNEVARDGCILHGKLSEVSENYLKMDETLIFLLNMRHTRHLRVGSEVMLRIKEVSVDRKAIYAIMVPSDTVSRQYREADFLQ</sequence>
<gene>
    <name evidence="1" type="ORF">GMD42_11315</name>
</gene>
<protein>
    <submittedName>
        <fullName evidence="1">Uncharacterized protein</fullName>
    </submittedName>
</protein>
<name>A0A6I3SC01_9BURK</name>
<accession>A0A6I3SC01</accession>
<evidence type="ECO:0000313" key="2">
    <source>
        <dbReference type="Proteomes" id="UP000462362"/>
    </source>
</evidence>
<organism evidence="1 2">
    <name type="scientific">Parasutterella excrementihominis</name>
    <dbReference type="NCBI Taxonomy" id="487175"/>
    <lineage>
        <taxon>Bacteria</taxon>
        <taxon>Pseudomonadati</taxon>
        <taxon>Pseudomonadota</taxon>
        <taxon>Betaproteobacteria</taxon>
        <taxon>Burkholderiales</taxon>
        <taxon>Sutterellaceae</taxon>
        <taxon>Parasutterella</taxon>
    </lineage>
</organism>
<evidence type="ECO:0000313" key="1">
    <source>
        <dbReference type="EMBL" id="MTU44175.1"/>
    </source>
</evidence>
<dbReference type="AlphaFoldDB" id="A0A6I3SC01"/>
<dbReference type="Proteomes" id="UP000462362">
    <property type="component" value="Unassembled WGS sequence"/>
</dbReference>
<dbReference type="RefSeq" id="WP_008811087.1">
    <property type="nucleotide sequence ID" value="NZ_DBGEHT010000072.1"/>
</dbReference>
<proteinExistence type="predicted"/>
<reference evidence="1 2" key="1">
    <citation type="journal article" date="2019" name="Nat. Med.">
        <title>A library of human gut bacterial isolates paired with longitudinal multiomics data enables mechanistic microbiome research.</title>
        <authorList>
            <person name="Poyet M."/>
            <person name="Groussin M."/>
            <person name="Gibbons S.M."/>
            <person name="Avila-Pacheco J."/>
            <person name="Jiang X."/>
            <person name="Kearney S.M."/>
            <person name="Perrotta A.R."/>
            <person name="Berdy B."/>
            <person name="Zhao S."/>
            <person name="Lieberman T.D."/>
            <person name="Swanson P.K."/>
            <person name="Smith M."/>
            <person name="Roesemann S."/>
            <person name="Alexander J.E."/>
            <person name="Rich S.A."/>
            <person name="Livny J."/>
            <person name="Vlamakis H."/>
            <person name="Clish C."/>
            <person name="Bullock K."/>
            <person name="Deik A."/>
            <person name="Scott J."/>
            <person name="Pierce K.A."/>
            <person name="Xavier R.J."/>
            <person name="Alm E.J."/>
        </authorList>
    </citation>
    <scope>NUCLEOTIDE SEQUENCE [LARGE SCALE GENOMIC DNA]</scope>
    <source>
        <strain evidence="1 2">BIOML-A2</strain>
    </source>
</reference>